<evidence type="ECO:0000256" key="11">
    <source>
        <dbReference type="ARBA" id="ARBA00023242"/>
    </source>
</evidence>
<dbReference type="GO" id="GO:0000439">
    <property type="term" value="C:transcription factor TFIIH core complex"/>
    <property type="evidence" value="ECO:0007669"/>
    <property type="project" value="UniProtKB-UniRule"/>
</dbReference>
<protein>
    <recommendedName>
        <fullName evidence="3 13">General transcription and DNA repair factor IIH subunit TFB4</fullName>
        <shortName evidence="13">TFIIH subunit TFB4</shortName>
    </recommendedName>
    <alternativeName>
        <fullName evidence="12 13">RNA polymerase II transcription factor B subunit 4</fullName>
    </alternativeName>
</protein>
<keyword evidence="8 13" id="KW-0805">Transcription regulation</keyword>
<evidence type="ECO:0000256" key="7">
    <source>
        <dbReference type="ARBA" id="ARBA00022833"/>
    </source>
</evidence>
<dbReference type="InterPro" id="IPR036465">
    <property type="entry name" value="vWFA_dom_sf"/>
</dbReference>
<dbReference type="PANTHER" id="PTHR12831:SF0">
    <property type="entry name" value="GENERAL TRANSCRIPTION FACTOR IIH SUBUNIT 3"/>
    <property type="match status" value="1"/>
</dbReference>
<keyword evidence="6 13" id="KW-0863">Zinc-finger</keyword>
<evidence type="ECO:0000256" key="5">
    <source>
        <dbReference type="ARBA" id="ARBA00022763"/>
    </source>
</evidence>
<dbReference type="PANTHER" id="PTHR12831">
    <property type="entry name" value="TRANSCRIPTION INITIATION FACTOR IIH TFIIH , POLYPEPTIDE 3-RELATED"/>
    <property type="match status" value="1"/>
</dbReference>
<dbReference type="InterPro" id="IPR004600">
    <property type="entry name" value="TFIIH_Tfb4/GTF2H3"/>
</dbReference>
<keyword evidence="11 13" id="KW-0539">Nucleus</keyword>
<keyword evidence="7 13" id="KW-0862">Zinc</keyword>
<comment type="caution">
    <text evidence="14">The sequence shown here is derived from an EMBL/GenBank/DDBJ whole genome shotgun (WGS) entry which is preliminary data.</text>
</comment>
<keyword evidence="10 13" id="KW-0234">DNA repair</keyword>
<name>A0AAD5TQL0_9FUNG</name>
<keyword evidence="9 13" id="KW-0804">Transcription</keyword>
<evidence type="ECO:0000256" key="8">
    <source>
        <dbReference type="ARBA" id="ARBA00023015"/>
    </source>
</evidence>
<evidence type="ECO:0000313" key="15">
    <source>
        <dbReference type="Proteomes" id="UP001212152"/>
    </source>
</evidence>
<keyword evidence="4 13" id="KW-0479">Metal-binding</keyword>
<proteinExistence type="inferred from homology"/>
<dbReference type="GO" id="GO:0006289">
    <property type="term" value="P:nucleotide-excision repair"/>
    <property type="evidence" value="ECO:0007669"/>
    <property type="project" value="UniProtKB-UniRule"/>
</dbReference>
<evidence type="ECO:0000256" key="1">
    <source>
        <dbReference type="ARBA" id="ARBA00004123"/>
    </source>
</evidence>
<evidence type="ECO:0000256" key="2">
    <source>
        <dbReference type="ARBA" id="ARBA00005273"/>
    </source>
</evidence>
<dbReference type="GO" id="GO:0005675">
    <property type="term" value="C:transcription factor TFIIH holo complex"/>
    <property type="evidence" value="ECO:0007669"/>
    <property type="project" value="UniProtKB-UniRule"/>
</dbReference>
<organism evidence="14 15">
    <name type="scientific">Geranomyces variabilis</name>
    <dbReference type="NCBI Taxonomy" id="109894"/>
    <lineage>
        <taxon>Eukaryota</taxon>
        <taxon>Fungi</taxon>
        <taxon>Fungi incertae sedis</taxon>
        <taxon>Chytridiomycota</taxon>
        <taxon>Chytridiomycota incertae sedis</taxon>
        <taxon>Chytridiomycetes</taxon>
        <taxon>Spizellomycetales</taxon>
        <taxon>Powellomycetaceae</taxon>
        <taxon>Geranomyces</taxon>
    </lineage>
</organism>
<dbReference type="Pfam" id="PF03850">
    <property type="entry name" value="Tfb4"/>
    <property type="match status" value="1"/>
</dbReference>
<evidence type="ECO:0000313" key="14">
    <source>
        <dbReference type="EMBL" id="KAJ3183512.1"/>
    </source>
</evidence>
<evidence type="ECO:0000256" key="4">
    <source>
        <dbReference type="ARBA" id="ARBA00022723"/>
    </source>
</evidence>
<gene>
    <name evidence="14" type="primary">TFB4</name>
    <name evidence="14" type="ORF">HDU87_006833</name>
</gene>
<sequence length="291" mass="32252">MSCAEDINLLAVVVDTNPAAWAAAASDPDRPLDFVKIIEQLLIFINAHLSLKFDNELAIIASHADQSQFLYPLPPADPLDAADDEPSKPANVYKQFFDVDRAVVSKLKELVDDKRTKSAEHENRSMVAGSLALALSYINRIKRANENNSVQSRILILSISPDLPSQYIPTMNCIFAAQKVSTRIDVCRFSGRKYGGESVFLPQASHITAGIYLDIPEPSNLLQYLLYTFLPEPSMRKTLLLPHKDQVDFRAACFCHKNVVDVGYVCSVCLSIFCSLSKKCPTCQTVFPAPK</sequence>
<evidence type="ECO:0000256" key="6">
    <source>
        <dbReference type="ARBA" id="ARBA00022771"/>
    </source>
</evidence>
<dbReference type="GO" id="GO:0008270">
    <property type="term" value="F:zinc ion binding"/>
    <property type="evidence" value="ECO:0007669"/>
    <property type="project" value="UniProtKB-KW"/>
</dbReference>
<reference evidence="14" key="1">
    <citation type="submission" date="2020-05" db="EMBL/GenBank/DDBJ databases">
        <title>Phylogenomic resolution of chytrid fungi.</title>
        <authorList>
            <person name="Stajich J.E."/>
            <person name="Amses K."/>
            <person name="Simmons R."/>
            <person name="Seto K."/>
            <person name="Myers J."/>
            <person name="Bonds A."/>
            <person name="Quandt C.A."/>
            <person name="Barry K."/>
            <person name="Liu P."/>
            <person name="Grigoriev I."/>
            <person name="Longcore J.E."/>
            <person name="James T.Y."/>
        </authorList>
    </citation>
    <scope>NUCLEOTIDE SEQUENCE</scope>
    <source>
        <strain evidence="14">JEL0379</strain>
    </source>
</reference>
<evidence type="ECO:0000256" key="9">
    <source>
        <dbReference type="ARBA" id="ARBA00023163"/>
    </source>
</evidence>
<evidence type="ECO:0000256" key="10">
    <source>
        <dbReference type="ARBA" id="ARBA00023204"/>
    </source>
</evidence>
<dbReference type="Proteomes" id="UP001212152">
    <property type="component" value="Unassembled WGS sequence"/>
</dbReference>
<comment type="subunit">
    <text evidence="13">Component of the 7-subunit TFIIH core complex composed of XPB/SSL2, XPD/RAD3, SSL1, TFB1, TFB2, TFB4 and TFB5, which is active in NER. The core complex associates with the 3-subunit CTD-kinase module TFIIK composed of CCL1, KIN28 and TFB3 to form the 10-subunit holoenzyme (holo-TFIIH) active in transcription.</text>
</comment>
<accession>A0AAD5TQL0</accession>
<dbReference type="EMBL" id="JADGJQ010000006">
    <property type="protein sequence ID" value="KAJ3183512.1"/>
    <property type="molecule type" value="Genomic_DNA"/>
</dbReference>
<comment type="function">
    <text evidence="13">Component of the general transcription and DNA repair factor IIH (TFIIH) core complex, which is involved in general and transcription-coupled nucleotide excision repair (NER) of damaged DNA and, when complexed to TFIIK, in RNA transcription by RNA polymerase II. In NER, TFIIH acts by opening DNA around the lesion to allow the excision of the damaged oligonucleotide and its replacement by a new DNA fragment. In transcription, TFIIH has an essential role in transcription initiation. When the pre-initiation complex (PIC) has been established, TFIIH is required for promoter opening and promoter escape. Phosphorylation of the C-terminal tail (CTD) of the largest subunit of RNA polymerase II by the kinase module TFIIK controls the initiation of transcription.</text>
</comment>
<dbReference type="GO" id="GO:0006355">
    <property type="term" value="P:regulation of DNA-templated transcription"/>
    <property type="evidence" value="ECO:0007669"/>
    <property type="project" value="InterPro"/>
</dbReference>
<comment type="similarity">
    <text evidence="2 13">Belongs to the TFB4 family.</text>
</comment>
<keyword evidence="5 13" id="KW-0227">DNA damage</keyword>
<evidence type="ECO:0000256" key="13">
    <source>
        <dbReference type="RuleBase" id="RU368090"/>
    </source>
</evidence>
<dbReference type="Gene3D" id="3.40.50.410">
    <property type="entry name" value="von Willebrand factor, type A domain"/>
    <property type="match status" value="1"/>
</dbReference>
<evidence type="ECO:0000256" key="3">
    <source>
        <dbReference type="ARBA" id="ARBA00021280"/>
    </source>
</evidence>
<dbReference type="AlphaFoldDB" id="A0AAD5TQL0"/>
<keyword evidence="15" id="KW-1185">Reference proteome</keyword>
<comment type="subcellular location">
    <subcellularLocation>
        <location evidence="1 13">Nucleus</location>
    </subcellularLocation>
</comment>
<evidence type="ECO:0000256" key="12">
    <source>
        <dbReference type="ARBA" id="ARBA00033341"/>
    </source>
</evidence>